<dbReference type="InterPro" id="IPR050258">
    <property type="entry name" value="Leguminous_Lectin"/>
</dbReference>
<dbReference type="Gene3D" id="2.60.120.200">
    <property type="match status" value="1"/>
</dbReference>
<proteinExistence type="inferred from homology"/>
<evidence type="ECO:0000259" key="3">
    <source>
        <dbReference type="Pfam" id="PF00139"/>
    </source>
</evidence>
<dbReference type="CDD" id="cd06899">
    <property type="entry name" value="lectin_legume_LecRK_Arcelin_ConA"/>
    <property type="match status" value="1"/>
</dbReference>
<dbReference type="PANTHER" id="PTHR32401">
    <property type="entry name" value="CONCANAVALIN A-LIKE LECTIN FAMILY PROTEIN"/>
    <property type="match status" value="1"/>
</dbReference>
<dbReference type="InterPro" id="IPR001220">
    <property type="entry name" value="Legume_lectin_dom"/>
</dbReference>
<dbReference type="PIRSF" id="PIRSF002690">
    <property type="entry name" value="L-type_lectin_plant"/>
    <property type="match status" value="1"/>
</dbReference>
<name>A0A6V7PFJ7_ANACO</name>
<keyword evidence="2" id="KW-0430">Lectin</keyword>
<evidence type="ECO:0000313" key="4">
    <source>
        <dbReference type="EMBL" id="CAD1829513.1"/>
    </source>
</evidence>
<gene>
    <name evidence="4" type="ORF">CB5_LOCUS12724</name>
</gene>
<evidence type="ECO:0000256" key="2">
    <source>
        <dbReference type="ARBA" id="ARBA00022734"/>
    </source>
</evidence>
<dbReference type="GO" id="GO:0030246">
    <property type="term" value="F:carbohydrate binding"/>
    <property type="evidence" value="ECO:0007669"/>
    <property type="project" value="UniProtKB-KW"/>
</dbReference>
<dbReference type="EMBL" id="LR862130">
    <property type="protein sequence ID" value="CAD1829513.1"/>
    <property type="molecule type" value="Genomic_DNA"/>
</dbReference>
<dbReference type="InterPro" id="IPR016363">
    <property type="entry name" value="L-lectin"/>
</dbReference>
<dbReference type="InterPro" id="IPR013320">
    <property type="entry name" value="ConA-like_dom_sf"/>
</dbReference>
<dbReference type="SUPFAM" id="SSF49899">
    <property type="entry name" value="Concanavalin A-like lectins/glucanases"/>
    <property type="match status" value="1"/>
</dbReference>
<evidence type="ECO:0000256" key="1">
    <source>
        <dbReference type="ARBA" id="ARBA00007606"/>
    </source>
</evidence>
<reference evidence="4" key="1">
    <citation type="submission" date="2020-07" db="EMBL/GenBank/DDBJ databases">
        <authorList>
            <person name="Lin J."/>
        </authorList>
    </citation>
    <scope>NUCLEOTIDE SEQUENCE</scope>
</reference>
<dbReference type="InterPro" id="IPR019825">
    <property type="entry name" value="Lectin_legB_Mn/Ca_BS"/>
</dbReference>
<comment type="similarity">
    <text evidence="1">Belongs to the leguminous lectin family.</text>
</comment>
<dbReference type="PANTHER" id="PTHR32401:SF49">
    <property type="entry name" value="OS10G0129200 PROTEIN"/>
    <property type="match status" value="1"/>
</dbReference>
<dbReference type="AlphaFoldDB" id="A0A6V7PFJ7"/>
<dbReference type="Pfam" id="PF00139">
    <property type="entry name" value="Lectin_legB"/>
    <property type="match status" value="1"/>
</dbReference>
<sequence>MMMVVVVGGDSFNFSDPETYGSNIKLQSDAFSNGTVINLTKDTPSSQGRVVYGNPVLLWDDATGEVASFHTSFSFAIQAMNLSFYGDGLAFFLSPSWPVFPNFSSGGYLGLFDGRTALNSMQNQMVAVEFDTYRNDWDPSACHVGVDINSINSTVYKELPDITRSRTYATASIDYDNTTKYLSVLLSFHGNPNYTRPFRLSYLVDLKAVLPHEVTVGFSAATGNAFELHQIMYWNFQLNFGKERVIVRFRAHQHNRPLRHQLTVAKVMSELWPARPLG</sequence>
<organism evidence="4">
    <name type="scientific">Ananas comosus var. bracteatus</name>
    <name type="common">red pineapple</name>
    <dbReference type="NCBI Taxonomy" id="296719"/>
    <lineage>
        <taxon>Eukaryota</taxon>
        <taxon>Viridiplantae</taxon>
        <taxon>Streptophyta</taxon>
        <taxon>Embryophyta</taxon>
        <taxon>Tracheophyta</taxon>
        <taxon>Spermatophyta</taxon>
        <taxon>Magnoliopsida</taxon>
        <taxon>Liliopsida</taxon>
        <taxon>Poales</taxon>
        <taxon>Bromeliaceae</taxon>
        <taxon>Bromelioideae</taxon>
        <taxon>Ananas</taxon>
    </lineage>
</organism>
<accession>A0A6V7PFJ7</accession>
<feature type="domain" description="Legume lectin" evidence="3">
    <location>
        <begin position="11"/>
        <end position="241"/>
    </location>
</feature>
<protein>
    <recommendedName>
        <fullName evidence="3">Legume lectin domain-containing protein</fullName>
    </recommendedName>
</protein>
<dbReference type="PROSITE" id="PS00307">
    <property type="entry name" value="LECTIN_LEGUME_BETA"/>
    <property type="match status" value="1"/>
</dbReference>